<reference evidence="2 3" key="1">
    <citation type="submission" date="2020-08" db="EMBL/GenBank/DDBJ databases">
        <authorList>
            <person name="Liu C."/>
            <person name="Sun Q."/>
        </authorList>
    </citation>
    <scope>NUCLEOTIDE SEQUENCE [LARGE SCALE GENOMIC DNA]</scope>
    <source>
        <strain evidence="2 3">NSJ-29</strain>
    </source>
</reference>
<feature type="transmembrane region" description="Helical" evidence="1">
    <location>
        <begin position="70"/>
        <end position="89"/>
    </location>
</feature>
<keyword evidence="1" id="KW-0472">Membrane</keyword>
<keyword evidence="3" id="KW-1185">Reference proteome</keyword>
<sequence length="191" mass="19928">MRRTKVLKLSVTALCIALNMIGGTIALWLKLPVYLDSVGTILAGGLLGPLYGGAAGLGSALLCGFTSDVYALYFMPVGAITGLMAGVLFRKSFFRGFKMVLGTAVLTVPGTAVSASISAFLFGGVTSSGSSLLVQLFRHLGFSLMASAFAVQILTDYADRLISCGLVMALMSCLTVQMKRMLRGGDVHGTL</sequence>
<dbReference type="RefSeq" id="WP_118642258.1">
    <property type="nucleotide sequence ID" value="NZ_CP060635.1"/>
</dbReference>
<organism evidence="2 3">
    <name type="scientific">Wansuia hejianensis</name>
    <dbReference type="NCBI Taxonomy" id="2763667"/>
    <lineage>
        <taxon>Bacteria</taxon>
        <taxon>Bacillati</taxon>
        <taxon>Bacillota</taxon>
        <taxon>Clostridia</taxon>
        <taxon>Lachnospirales</taxon>
        <taxon>Lachnospiraceae</taxon>
        <taxon>Wansuia</taxon>
    </lineage>
</organism>
<feature type="transmembrane region" description="Helical" evidence="1">
    <location>
        <begin position="7"/>
        <end position="29"/>
    </location>
</feature>
<dbReference type="EMBL" id="CP060635">
    <property type="protein sequence ID" value="QNM09207.1"/>
    <property type="molecule type" value="Genomic_DNA"/>
</dbReference>
<evidence type="ECO:0000256" key="1">
    <source>
        <dbReference type="SAM" id="Phobius"/>
    </source>
</evidence>
<gene>
    <name evidence="2" type="ORF">H9Q79_02630</name>
</gene>
<feature type="transmembrane region" description="Helical" evidence="1">
    <location>
        <begin position="160"/>
        <end position="178"/>
    </location>
</feature>
<feature type="transmembrane region" description="Helical" evidence="1">
    <location>
        <begin position="136"/>
        <end position="154"/>
    </location>
</feature>
<keyword evidence="1" id="KW-1133">Transmembrane helix</keyword>
<name>A0A7G9GEH5_9FIRM</name>
<protein>
    <submittedName>
        <fullName evidence="2">ECF transporter S component</fullName>
    </submittedName>
</protein>
<feature type="transmembrane region" description="Helical" evidence="1">
    <location>
        <begin position="101"/>
        <end position="124"/>
    </location>
</feature>
<dbReference type="Proteomes" id="UP000515860">
    <property type="component" value="Chromosome"/>
</dbReference>
<dbReference type="Pfam" id="PF12822">
    <property type="entry name" value="ECF_trnsprt"/>
    <property type="match status" value="1"/>
</dbReference>
<dbReference type="KEGG" id="whj:H9Q79_02630"/>
<dbReference type="GO" id="GO:0022857">
    <property type="term" value="F:transmembrane transporter activity"/>
    <property type="evidence" value="ECO:0007669"/>
    <property type="project" value="InterPro"/>
</dbReference>
<proteinExistence type="predicted"/>
<dbReference type="Gene3D" id="1.10.1760.20">
    <property type="match status" value="1"/>
</dbReference>
<dbReference type="AlphaFoldDB" id="A0A7G9GEH5"/>
<evidence type="ECO:0000313" key="2">
    <source>
        <dbReference type="EMBL" id="QNM09207.1"/>
    </source>
</evidence>
<accession>A0A7G9GEH5</accession>
<keyword evidence="1" id="KW-0812">Transmembrane</keyword>
<dbReference type="InterPro" id="IPR024529">
    <property type="entry name" value="ECF_trnsprt_substrate-spec"/>
</dbReference>
<evidence type="ECO:0000313" key="3">
    <source>
        <dbReference type="Proteomes" id="UP000515860"/>
    </source>
</evidence>